<dbReference type="EMBL" id="GL833121">
    <property type="protein sequence ID" value="EGB12175.1"/>
    <property type="molecule type" value="Genomic_DNA"/>
</dbReference>
<dbReference type="AlphaFoldDB" id="F0XYH2"/>
<sequence length="107" mass="12051">MALQVHGRQVRLGVARGDRRGGRRVPARAQGHRQGRHGEPPRLRLLPRLQAHDHRAPRRLRALGGGRPRARGRVPREDQGHRRRLPGRDPDDHQHAHLEPGTPQGGP</sequence>
<protein>
    <submittedName>
        <fullName evidence="2">Expressed protein</fullName>
    </submittedName>
</protein>
<evidence type="ECO:0000313" key="2">
    <source>
        <dbReference type="EMBL" id="EGB12175.1"/>
    </source>
</evidence>
<reference evidence="2 3" key="1">
    <citation type="journal article" date="2011" name="Proc. Natl. Acad. Sci. U.S.A.">
        <title>Niche of harmful alga Aureococcus anophagefferens revealed through ecogenomics.</title>
        <authorList>
            <person name="Gobler C.J."/>
            <person name="Berry D.L."/>
            <person name="Dyhrman S.T."/>
            <person name="Wilhelm S.W."/>
            <person name="Salamov A."/>
            <person name="Lobanov A.V."/>
            <person name="Zhang Y."/>
            <person name="Collier J.L."/>
            <person name="Wurch L.L."/>
            <person name="Kustka A.B."/>
            <person name="Dill B.D."/>
            <person name="Shah M."/>
            <person name="VerBerkmoes N.C."/>
            <person name="Kuo A."/>
            <person name="Terry A."/>
            <person name="Pangilinan J."/>
            <person name="Lindquist E.A."/>
            <person name="Lucas S."/>
            <person name="Paulsen I.T."/>
            <person name="Hattenrath-Lehmann T.K."/>
            <person name="Talmage S.C."/>
            <person name="Walker E.A."/>
            <person name="Koch F."/>
            <person name="Burson A.M."/>
            <person name="Marcoval M.A."/>
            <person name="Tang Y.Z."/>
            <person name="Lecleir G.R."/>
            <person name="Coyne K.J."/>
            <person name="Berg G.M."/>
            <person name="Bertrand E.M."/>
            <person name="Saito M.A."/>
            <person name="Gladyshev V.N."/>
            <person name="Grigoriev I.V."/>
        </authorList>
    </citation>
    <scope>NUCLEOTIDE SEQUENCE [LARGE SCALE GENOMIC DNA]</scope>
    <source>
        <strain evidence="3">CCMP 1984</strain>
    </source>
</reference>
<dbReference type="Proteomes" id="UP000002729">
    <property type="component" value="Unassembled WGS sequence"/>
</dbReference>
<accession>F0XYH2</accession>
<organism evidence="3">
    <name type="scientific">Aureococcus anophagefferens</name>
    <name type="common">Harmful bloom alga</name>
    <dbReference type="NCBI Taxonomy" id="44056"/>
    <lineage>
        <taxon>Eukaryota</taxon>
        <taxon>Sar</taxon>
        <taxon>Stramenopiles</taxon>
        <taxon>Ochrophyta</taxon>
        <taxon>Pelagophyceae</taxon>
        <taxon>Pelagomonadales</taxon>
        <taxon>Pelagomonadaceae</taxon>
        <taxon>Aureococcus</taxon>
    </lineage>
</organism>
<feature type="compositionally biased region" description="Basic and acidic residues" evidence="1">
    <location>
        <begin position="74"/>
        <end position="98"/>
    </location>
</feature>
<proteinExistence type="predicted"/>
<dbReference type="RefSeq" id="XP_009033253.1">
    <property type="nucleotide sequence ID" value="XM_009035005.1"/>
</dbReference>
<name>F0XYH2_AURAN</name>
<evidence type="ECO:0000256" key="1">
    <source>
        <dbReference type="SAM" id="MobiDB-lite"/>
    </source>
</evidence>
<keyword evidence="3" id="KW-1185">Reference proteome</keyword>
<feature type="compositionally biased region" description="Basic residues" evidence="1">
    <location>
        <begin position="21"/>
        <end position="35"/>
    </location>
</feature>
<evidence type="ECO:0000313" key="3">
    <source>
        <dbReference type="Proteomes" id="UP000002729"/>
    </source>
</evidence>
<dbReference type="GeneID" id="20227903"/>
<dbReference type="KEGG" id="aaf:AURANDRAFT_70756"/>
<gene>
    <name evidence="2" type="ORF">AURANDRAFT_70756</name>
</gene>
<feature type="region of interest" description="Disordered" evidence="1">
    <location>
        <begin position="1"/>
        <end position="107"/>
    </location>
</feature>
<dbReference type="InParanoid" id="F0XYH2"/>